<dbReference type="PROSITE" id="PS51257">
    <property type="entry name" value="PROKAR_LIPOPROTEIN"/>
    <property type="match status" value="1"/>
</dbReference>
<dbReference type="PRINTS" id="PR00633">
    <property type="entry name" value="RCCNDNSATION"/>
</dbReference>
<reference evidence="1" key="1">
    <citation type="submission" date="2020-05" db="EMBL/GenBank/DDBJ databases">
        <authorList>
            <person name="Chiriac C."/>
            <person name="Salcher M."/>
            <person name="Ghai R."/>
            <person name="Kavagutti S V."/>
        </authorList>
    </citation>
    <scope>NUCLEOTIDE SEQUENCE</scope>
</reference>
<dbReference type="GO" id="GO:0005737">
    <property type="term" value="C:cytoplasm"/>
    <property type="evidence" value="ECO:0007669"/>
    <property type="project" value="TreeGrafter"/>
</dbReference>
<dbReference type="EMBL" id="CAFBPN010000035">
    <property type="protein sequence ID" value="CAB5019989.1"/>
    <property type="molecule type" value="Genomic_DNA"/>
</dbReference>
<gene>
    <name evidence="1" type="ORF">UFOPK4098_00804</name>
</gene>
<dbReference type="PANTHER" id="PTHR45982:SF1">
    <property type="entry name" value="REGULATOR OF CHROMOSOME CONDENSATION"/>
    <property type="match status" value="1"/>
</dbReference>
<dbReference type="SUPFAM" id="SSF50985">
    <property type="entry name" value="RCC1/BLIP-II"/>
    <property type="match status" value="1"/>
</dbReference>
<sequence length="802" mass="80209">MRSVRKVFVVATAVFASCFVPLQAQAESGEVPASNTAGQSAAGRISVGGGFACVVMSGSVYCWGENDGGQLGVVDGVNNSTAVKIAGISTAVSVAAGDNHACALLSSGRVSCWGTNAEFQLGNADTSVNGPVEVGQLTDATAIASGTDFSCAISTSNGAVCWGASTRGQLGVTIGTTGGHRHEPQLVDGLRTGVDSIAAGVSHACAVKTDGNVWCWGTATQGSLVGYLGNLTSNFSELPVRVRVSSGGAPAYVTDAVSVSGGSGNTCVLRSTSGIYCWGTDSYGKMGNSTTGSLDNSNVGTGGGTPWALPVLAIAGQGASSFSGAVSVSLGDEHSCALVTGATVKCWGQSVDGRVGNNTTTPNLNYPVAVNALTNVAAVSAGANSTCALTTSDTVYCWGKGTSGQIGNGALLSATTPRLVSAAANPGVSLAAISGRSMTSAPFSVSATVASGATPTYSSSTTSICTVSGSTVTLIGPGTCTVVAEVASSGFYSAGSASQSFTVESALPPTVTTSSATSIAATSAVLNGVVNPNGAEATVSFLVGTSPTLVGASTVESKVLTGNTSEEVSQKTGTLLEATTYYFQAVAKNVHGTTKGDIRSFTTGRPIGVSINDAAEFTNKKTVVVSVTGPSGSVKAILSNDGGFKSSETFDLVDASADINWTLLASRDERLPKIVYVKYISRFGTTSSTPSSDDIILDTTAPVLSTATAVATTAPATAVSVASIRAAKKNGAKITVKAVDANSGIGSVEMRSGASKTTTSIKYVNPKAKSQTLTVNTKAKSLQVRVIDRAGNPSPWKTVKVK</sequence>
<protein>
    <submittedName>
        <fullName evidence="1">Unannotated protein</fullName>
    </submittedName>
</protein>
<organism evidence="1">
    <name type="scientific">freshwater metagenome</name>
    <dbReference type="NCBI Taxonomy" id="449393"/>
    <lineage>
        <taxon>unclassified sequences</taxon>
        <taxon>metagenomes</taxon>
        <taxon>ecological metagenomes</taxon>
    </lineage>
</organism>
<dbReference type="InterPro" id="IPR051553">
    <property type="entry name" value="Ran_GTPase-activating"/>
</dbReference>
<dbReference type="AlphaFoldDB" id="A0A6J7QTP7"/>
<dbReference type="Pfam" id="PF13540">
    <property type="entry name" value="RCC1_2"/>
    <property type="match status" value="5"/>
</dbReference>
<dbReference type="Gene3D" id="2.130.10.30">
    <property type="entry name" value="Regulator of chromosome condensation 1/beta-lactamase-inhibitor protein II"/>
    <property type="match status" value="2"/>
</dbReference>
<proteinExistence type="predicted"/>
<accession>A0A6J7QTP7</accession>
<dbReference type="PROSITE" id="PS50012">
    <property type="entry name" value="RCC1_3"/>
    <property type="match status" value="7"/>
</dbReference>
<evidence type="ECO:0000313" key="1">
    <source>
        <dbReference type="EMBL" id="CAB5019989.1"/>
    </source>
</evidence>
<name>A0A6J7QTP7_9ZZZZ</name>
<dbReference type="InterPro" id="IPR009091">
    <property type="entry name" value="RCC1/BLIP-II"/>
</dbReference>
<dbReference type="GO" id="GO:0005085">
    <property type="term" value="F:guanyl-nucleotide exchange factor activity"/>
    <property type="evidence" value="ECO:0007669"/>
    <property type="project" value="TreeGrafter"/>
</dbReference>
<dbReference type="PANTHER" id="PTHR45982">
    <property type="entry name" value="REGULATOR OF CHROMOSOME CONDENSATION"/>
    <property type="match status" value="1"/>
</dbReference>
<dbReference type="InterPro" id="IPR000408">
    <property type="entry name" value="Reg_chr_condens"/>
</dbReference>